<name>A0AAQ3M2J7_9PEZI</name>
<dbReference type="SUPFAM" id="SSF117856">
    <property type="entry name" value="AF0104/ALDC/Ptd012-like"/>
    <property type="match status" value="1"/>
</dbReference>
<dbReference type="PANTHER" id="PTHR13204">
    <property type="entry name" value="PTD012 PROTEIN"/>
    <property type="match status" value="1"/>
</dbReference>
<reference evidence="8 9" key="1">
    <citation type="submission" date="2023-11" db="EMBL/GenBank/DDBJ databases">
        <title>An acidophilic fungus is an integral part of prey digestion in a carnivorous sundew plant.</title>
        <authorList>
            <person name="Tsai I.J."/>
        </authorList>
    </citation>
    <scope>NUCLEOTIDE SEQUENCE [LARGE SCALE GENOMIC DNA]</scope>
    <source>
        <strain evidence="8">169a</strain>
    </source>
</reference>
<sequence>MISMQTTQHKLSPPSLEELAATLDLAVKKNYIHASASVIKCPDLRQEPFCLATQGLSGDECVADIGGQTHLYPRPLFDKKYSLIECAKAMNMSPDQGSLIGAGAGPFHVVGQNSELAPNLSWKDGFENINNLTCVAKIDIASSSDGKAVCEQCSTTECALMMNLFGSSGLTGPVLKITARGRIGDGKSFSEFLRDALHSEWSQRRQVTIGGVFLIKTGKALFHIMPDFPAEKDLPFNSRQAVDSWLTFHRFEAPIVCLTVFHSSGPENLALRMEHTHCFSAEGENAGGHYHYDLSVDEEGAEEIEYEAYLNTAKTLYRIDRPE</sequence>
<keyword evidence="3" id="KW-0479">Metal-binding</keyword>
<evidence type="ECO:0000313" key="9">
    <source>
        <dbReference type="Proteomes" id="UP001303373"/>
    </source>
</evidence>
<keyword evidence="4" id="KW-0378">Hydrolase</keyword>
<evidence type="ECO:0000256" key="2">
    <source>
        <dbReference type="ARBA" id="ARBA00011245"/>
    </source>
</evidence>
<dbReference type="GO" id="GO:0016788">
    <property type="term" value="F:hydrolase activity, acting on ester bonds"/>
    <property type="evidence" value="ECO:0007669"/>
    <property type="project" value="TreeGrafter"/>
</dbReference>
<comment type="subcellular location">
    <subcellularLocation>
        <location evidence="1">Nucleus</location>
    </subcellularLocation>
</comment>
<proteinExistence type="predicted"/>
<dbReference type="CDD" id="cd17298">
    <property type="entry name" value="DUF1907"/>
    <property type="match status" value="1"/>
</dbReference>
<evidence type="ECO:0000256" key="3">
    <source>
        <dbReference type="ARBA" id="ARBA00022723"/>
    </source>
</evidence>
<evidence type="ECO:0000256" key="6">
    <source>
        <dbReference type="ARBA" id="ARBA00023242"/>
    </source>
</evidence>
<comment type="subunit">
    <text evidence="2">Monomer.</text>
</comment>
<accession>A0AAQ3M2J7</accession>
<protein>
    <recommendedName>
        <fullName evidence="7">DUF1907 domain-containing protein</fullName>
    </recommendedName>
</protein>
<gene>
    <name evidence="8" type="ORF">R9X50_00344200</name>
</gene>
<feature type="domain" description="DUF1907" evidence="7">
    <location>
        <begin position="22"/>
        <end position="319"/>
    </location>
</feature>
<evidence type="ECO:0000313" key="8">
    <source>
        <dbReference type="EMBL" id="WPH00612.1"/>
    </source>
</evidence>
<evidence type="ECO:0000256" key="4">
    <source>
        <dbReference type="ARBA" id="ARBA00022801"/>
    </source>
</evidence>
<dbReference type="PANTHER" id="PTHR13204:SF1">
    <property type="entry name" value="ESTER HYDROLASE C11ORF54"/>
    <property type="match status" value="1"/>
</dbReference>
<dbReference type="EMBL" id="CP138583">
    <property type="protein sequence ID" value="WPH00612.1"/>
    <property type="molecule type" value="Genomic_DNA"/>
</dbReference>
<dbReference type="Pfam" id="PF08925">
    <property type="entry name" value="DUF1907"/>
    <property type="match status" value="1"/>
</dbReference>
<evidence type="ECO:0000256" key="1">
    <source>
        <dbReference type="ARBA" id="ARBA00004123"/>
    </source>
</evidence>
<organism evidence="8 9">
    <name type="scientific">Acrodontium crateriforme</name>
    <dbReference type="NCBI Taxonomy" id="150365"/>
    <lineage>
        <taxon>Eukaryota</taxon>
        <taxon>Fungi</taxon>
        <taxon>Dikarya</taxon>
        <taxon>Ascomycota</taxon>
        <taxon>Pezizomycotina</taxon>
        <taxon>Dothideomycetes</taxon>
        <taxon>Dothideomycetidae</taxon>
        <taxon>Mycosphaerellales</taxon>
        <taxon>Teratosphaeriaceae</taxon>
        <taxon>Acrodontium</taxon>
    </lineage>
</organism>
<dbReference type="GO" id="GO:0008270">
    <property type="term" value="F:zinc ion binding"/>
    <property type="evidence" value="ECO:0007669"/>
    <property type="project" value="TreeGrafter"/>
</dbReference>
<dbReference type="Proteomes" id="UP001303373">
    <property type="component" value="Chromosome 4"/>
</dbReference>
<keyword evidence="9" id="KW-1185">Reference proteome</keyword>
<dbReference type="AlphaFoldDB" id="A0AAQ3M2J7"/>
<evidence type="ECO:0000256" key="5">
    <source>
        <dbReference type="ARBA" id="ARBA00022833"/>
    </source>
</evidence>
<dbReference type="SMART" id="SM01168">
    <property type="entry name" value="DUF1907"/>
    <property type="match status" value="1"/>
</dbReference>
<keyword evidence="6" id="KW-0539">Nucleus</keyword>
<keyword evidence="5" id="KW-0862">Zinc</keyword>
<evidence type="ECO:0000259" key="7">
    <source>
        <dbReference type="SMART" id="SM01168"/>
    </source>
</evidence>
<dbReference type="GO" id="GO:0005634">
    <property type="term" value="C:nucleus"/>
    <property type="evidence" value="ECO:0007669"/>
    <property type="project" value="UniProtKB-SubCell"/>
</dbReference>
<dbReference type="InterPro" id="IPR015021">
    <property type="entry name" value="C11orf54_DUF1907"/>
</dbReference>